<comment type="caution">
    <text evidence="1">The sequence shown here is derived from an EMBL/GenBank/DDBJ whole genome shotgun (WGS) entry which is preliminary data.</text>
</comment>
<name>A0A8T0H9W9_CERPU</name>
<organism evidence="1 2">
    <name type="scientific">Ceratodon purpureus</name>
    <name type="common">Fire moss</name>
    <name type="synonym">Dicranum purpureum</name>
    <dbReference type="NCBI Taxonomy" id="3225"/>
    <lineage>
        <taxon>Eukaryota</taxon>
        <taxon>Viridiplantae</taxon>
        <taxon>Streptophyta</taxon>
        <taxon>Embryophyta</taxon>
        <taxon>Bryophyta</taxon>
        <taxon>Bryophytina</taxon>
        <taxon>Bryopsida</taxon>
        <taxon>Dicranidae</taxon>
        <taxon>Pseudoditrichales</taxon>
        <taxon>Ditrichaceae</taxon>
        <taxon>Ceratodon</taxon>
    </lineage>
</organism>
<dbReference type="AlphaFoldDB" id="A0A8T0H9W9"/>
<protein>
    <submittedName>
        <fullName evidence="1">Uncharacterized protein</fullName>
    </submittedName>
</protein>
<evidence type="ECO:0000313" key="2">
    <source>
        <dbReference type="Proteomes" id="UP000822688"/>
    </source>
</evidence>
<sequence>MGTLTGMFRASKQSSSTFVSVLYFGLGAVTSAVRLERWTLVLAHAYGGFDLRERFKVGVDVADCSVTRSQEQIQLRSDSCHGANPVDSISKSLFRLQQRLHASTFESARLLQMKLGRGFQVAGIFSGAGMIVE</sequence>
<reference evidence="1" key="1">
    <citation type="submission" date="2020-06" db="EMBL/GenBank/DDBJ databases">
        <title>WGS assembly of Ceratodon purpureus strain R40.</title>
        <authorList>
            <person name="Carey S.B."/>
            <person name="Jenkins J."/>
            <person name="Shu S."/>
            <person name="Lovell J.T."/>
            <person name="Sreedasyam A."/>
            <person name="Maumus F."/>
            <person name="Tiley G.P."/>
            <person name="Fernandez-Pozo N."/>
            <person name="Barry K."/>
            <person name="Chen C."/>
            <person name="Wang M."/>
            <person name="Lipzen A."/>
            <person name="Daum C."/>
            <person name="Saski C.A."/>
            <person name="Payton A.C."/>
            <person name="Mcbreen J.C."/>
            <person name="Conrad R.E."/>
            <person name="Kollar L.M."/>
            <person name="Olsson S."/>
            <person name="Huttunen S."/>
            <person name="Landis J.B."/>
            <person name="Wickett N.J."/>
            <person name="Johnson M.G."/>
            <person name="Rensing S.A."/>
            <person name="Grimwood J."/>
            <person name="Schmutz J."/>
            <person name="Mcdaniel S.F."/>
        </authorList>
    </citation>
    <scope>NUCLEOTIDE SEQUENCE</scope>
    <source>
        <strain evidence="1">R40</strain>
    </source>
</reference>
<keyword evidence="2" id="KW-1185">Reference proteome</keyword>
<accession>A0A8T0H9W9</accession>
<dbReference type="EMBL" id="CM026428">
    <property type="protein sequence ID" value="KAG0567158.1"/>
    <property type="molecule type" value="Genomic_DNA"/>
</dbReference>
<gene>
    <name evidence="1" type="ORF">KC19_7G115600</name>
</gene>
<dbReference type="Proteomes" id="UP000822688">
    <property type="component" value="Chromosome 7"/>
</dbReference>
<proteinExistence type="predicted"/>
<evidence type="ECO:0000313" key="1">
    <source>
        <dbReference type="EMBL" id="KAG0567158.1"/>
    </source>
</evidence>